<accession>A0A1G7SY90</accession>
<evidence type="ECO:0000313" key="5">
    <source>
        <dbReference type="EMBL" id="SDG27734.1"/>
    </source>
</evidence>
<dbReference type="PANTHER" id="PTHR44688:SF16">
    <property type="entry name" value="DNA-BINDING TRANSCRIPTIONAL ACTIVATOR DEVR_DOSR"/>
    <property type="match status" value="1"/>
</dbReference>
<evidence type="ECO:0000256" key="2">
    <source>
        <dbReference type="ARBA" id="ARBA00023125"/>
    </source>
</evidence>
<dbReference type="InterPro" id="IPR036388">
    <property type="entry name" value="WH-like_DNA-bd_sf"/>
</dbReference>
<dbReference type="AlphaFoldDB" id="A0A1G7SY90"/>
<dbReference type="SUPFAM" id="SSF46894">
    <property type="entry name" value="C-terminal effector domain of the bipartite response regulators"/>
    <property type="match status" value="1"/>
</dbReference>
<dbReference type="GO" id="GO:0006355">
    <property type="term" value="P:regulation of DNA-templated transcription"/>
    <property type="evidence" value="ECO:0007669"/>
    <property type="project" value="InterPro"/>
</dbReference>
<dbReference type="PRINTS" id="PR00038">
    <property type="entry name" value="HTHLUXR"/>
</dbReference>
<sequence length="191" mass="21195">MSQDRHSSYLTGMAPTTQATALACLDVTPCARIVTRDQAAAWFLKANPRFVRGQSQHYFTAQPAKRFSNALKAACKERPPRASILRVEGQKNAAPLQINILPFQPELIRIVLFLPRLMVDATPVALPKLTSRETSVLRLAASGQRRDRIAYELNISLPTVDMHCRNLRQKLSALTTSEAVAIAAKMNLLDM</sequence>
<dbReference type="Proteomes" id="UP000182284">
    <property type="component" value="Unassembled WGS sequence"/>
</dbReference>
<dbReference type="CDD" id="cd06170">
    <property type="entry name" value="LuxR_C_like"/>
    <property type="match status" value="1"/>
</dbReference>
<evidence type="ECO:0000313" key="6">
    <source>
        <dbReference type="Proteomes" id="UP000182284"/>
    </source>
</evidence>
<organism evidence="5 6">
    <name type="scientific">Celeribacter baekdonensis</name>
    <dbReference type="NCBI Taxonomy" id="875171"/>
    <lineage>
        <taxon>Bacteria</taxon>
        <taxon>Pseudomonadati</taxon>
        <taxon>Pseudomonadota</taxon>
        <taxon>Alphaproteobacteria</taxon>
        <taxon>Rhodobacterales</taxon>
        <taxon>Roseobacteraceae</taxon>
        <taxon>Celeribacter</taxon>
    </lineage>
</organism>
<dbReference type="RefSeq" id="WP_083351898.1">
    <property type="nucleotide sequence ID" value="NZ_FNBL01000015.1"/>
</dbReference>
<gene>
    <name evidence="5" type="ORF">SAMN04488117_11579</name>
</gene>
<dbReference type="Pfam" id="PF00196">
    <property type="entry name" value="GerE"/>
    <property type="match status" value="1"/>
</dbReference>
<dbReference type="Gene3D" id="1.10.10.10">
    <property type="entry name" value="Winged helix-like DNA-binding domain superfamily/Winged helix DNA-binding domain"/>
    <property type="match status" value="1"/>
</dbReference>
<keyword evidence="2" id="KW-0238">DNA-binding</keyword>
<dbReference type="PROSITE" id="PS50043">
    <property type="entry name" value="HTH_LUXR_2"/>
    <property type="match status" value="1"/>
</dbReference>
<dbReference type="GO" id="GO:0003677">
    <property type="term" value="F:DNA binding"/>
    <property type="evidence" value="ECO:0007669"/>
    <property type="project" value="UniProtKB-KW"/>
</dbReference>
<dbReference type="PROSITE" id="PS51257">
    <property type="entry name" value="PROKAR_LIPOPROTEIN"/>
    <property type="match status" value="1"/>
</dbReference>
<name>A0A1G7SY90_9RHOB</name>
<evidence type="ECO:0000259" key="4">
    <source>
        <dbReference type="PROSITE" id="PS50043"/>
    </source>
</evidence>
<evidence type="ECO:0000256" key="1">
    <source>
        <dbReference type="ARBA" id="ARBA00023015"/>
    </source>
</evidence>
<protein>
    <submittedName>
        <fullName evidence="5">Regulatory protein, luxR family</fullName>
    </submittedName>
</protein>
<keyword evidence="1" id="KW-0805">Transcription regulation</keyword>
<feature type="domain" description="HTH luxR-type" evidence="4">
    <location>
        <begin position="122"/>
        <end position="187"/>
    </location>
</feature>
<keyword evidence="3" id="KW-0804">Transcription</keyword>
<evidence type="ECO:0000256" key="3">
    <source>
        <dbReference type="ARBA" id="ARBA00023163"/>
    </source>
</evidence>
<dbReference type="InterPro" id="IPR000792">
    <property type="entry name" value="Tscrpt_reg_LuxR_C"/>
</dbReference>
<dbReference type="SMART" id="SM00421">
    <property type="entry name" value="HTH_LUXR"/>
    <property type="match status" value="1"/>
</dbReference>
<reference evidence="5 6" key="1">
    <citation type="submission" date="2016-10" db="EMBL/GenBank/DDBJ databases">
        <authorList>
            <person name="de Groot N.N."/>
        </authorList>
    </citation>
    <scope>NUCLEOTIDE SEQUENCE [LARGE SCALE GENOMIC DNA]</scope>
    <source>
        <strain evidence="5 6">DSM 27375</strain>
    </source>
</reference>
<dbReference type="InterPro" id="IPR016032">
    <property type="entry name" value="Sig_transdc_resp-reg_C-effctor"/>
</dbReference>
<proteinExistence type="predicted"/>
<dbReference type="PANTHER" id="PTHR44688">
    <property type="entry name" value="DNA-BINDING TRANSCRIPTIONAL ACTIVATOR DEVR_DOSR"/>
    <property type="match status" value="1"/>
</dbReference>
<dbReference type="OrthoDB" id="7432949at2"/>
<dbReference type="EMBL" id="FNBL01000015">
    <property type="protein sequence ID" value="SDG27734.1"/>
    <property type="molecule type" value="Genomic_DNA"/>
</dbReference>